<evidence type="ECO:0000313" key="1">
    <source>
        <dbReference type="EMBL" id="KAG0437984.1"/>
    </source>
</evidence>
<gene>
    <name evidence="1" type="ORF">HPB47_017199</name>
</gene>
<comment type="caution">
    <text evidence="1">The sequence shown here is derived from an EMBL/GenBank/DDBJ whole genome shotgun (WGS) entry which is preliminary data.</text>
</comment>
<reference evidence="1 2" key="1">
    <citation type="journal article" date="2020" name="Cell">
        <title>Large-Scale Comparative Analyses of Tick Genomes Elucidate Their Genetic Diversity and Vector Capacities.</title>
        <authorList>
            <consortium name="Tick Genome and Microbiome Consortium (TIGMIC)"/>
            <person name="Jia N."/>
            <person name="Wang J."/>
            <person name="Shi W."/>
            <person name="Du L."/>
            <person name="Sun Y."/>
            <person name="Zhan W."/>
            <person name="Jiang J.F."/>
            <person name="Wang Q."/>
            <person name="Zhang B."/>
            <person name="Ji P."/>
            <person name="Bell-Sakyi L."/>
            <person name="Cui X.M."/>
            <person name="Yuan T.T."/>
            <person name="Jiang B.G."/>
            <person name="Yang W.F."/>
            <person name="Lam T.T."/>
            <person name="Chang Q.C."/>
            <person name="Ding S.J."/>
            <person name="Wang X.J."/>
            <person name="Zhu J.G."/>
            <person name="Ruan X.D."/>
            <person name="Zhao L."/>
            <person name="Wei J.T."/>
            <person name="Ye R.Z."/>
            <person name="Que T.C."/>
            <person name="Du C.H."/>
            <person name="Zhou Y.H."/>
            <person name="Cheng J.X."/>
            <person name="Dai P.F."/>
            <person name="Guo W.B."/>
            <person name="Han X.H."/>
            <person name="Huang E.J."/>
            <person name="Li L.F."/>
            <person name="Wei W."/>
            <person name="Gao Y.C."/>
            <person name="Liu J.Z."/>
            <person name="Shao H.Z."/>
            <person name="Wang X."/>
            <person name="Wang C.C."/>
            <person name="Yang T.C."/>
            <person name="Huo Q.B."/>
            <person name="Li W."/>
            <person name="Chen H.Y."/>
            <person name="Chen S.E."/>
            <person name="Zhou L.G."/>
            <person name="Ni X.B."/>
            <person name="Tian J.H."/>
            <person name="Sheng Y."/>
            <person name="Liu T."/>
            <person name="Pan Y.S."/>
            <person name="Xia L.Y."/>
            <person name="Li J."/>
            <person name="Zhao F."/>
            <person name="Cao W.C."/>
        </authorList>
    </citation>
    <scope>NUCLEOTIDE SEQUENCE [LARGE SCALE GENOMIC DNA]</scope>
    <source>
        <strain evidence="1">Iper-2018</strain>
    </source>
</reference>
<keyword evidence="2" id="KW-1185">Reference proteome</keyword>
<accession>A0AC60QNX2</accession>
<proteinExistence type="predicted"/>
<evidence type="ECO:0000313" key="2">
    <source>
        <dbReference type="Proteomes" id="UP000805193"/>
    </source>
</evidence>
<dbReference type="Proteomes" id="UP000805193">
    <property type="component" value="Unassembled WGS sequence"/>
</dbReference>
<name>A0AC60QNX2_IXOPE</name>
<dbReference type="EMBL" id="JABSTQ010006073">
    <property type="protein sequence ID" value="KAG0437984.1"/>
    <property type="molecule type" value="Genomic_DNA"/>
</dbReference>
<organism evidence="1 2">
    <name type="scientific">Ixodes persulcatus</name>
    <name type="common">Taiga tick</name>
    <dbReference type="NCBI Taxonomy" id="34615"/>
    <lineage>
        <taxon>Eukaryota</taxon>
        <taxon>Metazoa</taxon>
        <taxon>Ecdysozoa</taxon>
        <taxon>Arthropoda</taxon>
        <taxon>Chelicerata</taxon>
        <taxon>Arachnida</taxon>
        <taxon>Acari</taxon>
        <taxon>Parasitiformes</taxon>
        <taxon>Ixodida</taxon>
        <taxon>Ixodoidea</taxon>
        <taxon>Ixodidae</taxon>
        <taxon>Ixodinae</taxon>
        <taxon>Ixodes</taxon>
    </lineage>
</organism>
<protein>
    <submittedName>
        <fullName evidence="1">Uncharacterized protein</fullName>
    </submittedName>
</protein>
<sequence length="200" mass="22271">MARSQLAEYTAKSTKLFYMVEDPTFVDLMSYCDPKWNIPRGGNFANMAIPALETTIMEALNKELKECIRKVHLPTDIRSSHQVNNFMSVMKHCVILNSKGRLARKNAVHDMSKLGQQHTAYNIGQKLNDVPSKSLVPLVLEVATVTSDNAQNVKALNDRGMKHVPCMAHCFNLVKKASLIKSGVEVKETIKAACAIVSHF</sequence>